<dbReference type="InterPro" id="IPR011042">
    <property type="entry name" value="6-blade_b-propeller_TolB-like"/>
</dbReference>
<feature type="compositionally biased region" description="Acidic residues" evidence="3">
    <location>
        <begin position="1"/>
        <end position="10"/>
    </location>
</feature>
<keyword evidence="1" id="KW-0677">Repeat</keyword>
<dbReference type="AlphaFoldDB" id="A0A6P4Y0G2"/>
<dbReference type="InterPro" id="IPR001258">
    <property type="entry name" value="NHL_repeat"/>
</dbReference>
<protein>
    <submittedName>
        <fullName evidence="6">Uncharacterized protein LOC109465203</fullName>
    </submittedName>
</protein>
<evidence type="ECO:0000256" key="4">
    <source>
        <dbReference type="SAM" id="Phobius"/>
    </source>
</evidence>
<evidence type="ECO:0000256" key="2">
    <source>
        <dbReference type="PROSITE-ProRule" id="PRU00504"/>
    </source>
</evidence>
<feature type="region of interest" description="Disordered" evidence="3">
    <location>
        <begin position="1"/>
        <end position="94"/>
    </location>
</feature>
<accession>A0A6P4Y0G2</accession>
<dbReference type="KEGG" id="bbel:109465203"/>
<dbReference type="Proteomes" id="UP000515135">
    <property type="component" value="Unplaced"/>
</dbReference>
<dbReference type="RefSeq" id="XP_019617908.1">
    <property type="nucleotide sequence ID" value="XM_019762349.1"/>
</dbReference>
<dbReference type="PANTHER" id="PTHR24104">
    <property type="entry name" value="E3 UBIQUITIN-PROTEIN LIGASE NHLRC1-RELATED"/>
    <property type="match status" value="1"/>
</dbReference>
<reference evidence="6" key="1">
    <citation type="submission" date="2025-08" db="UniProtKB">
        <authorList>
            <consortium name="RefSeq"/>
        </authorList>
    </citation>
    <scope>IDENTIFICATION</scope>
    <source>
        <tissue evidence="6">Gonad</tissue>
    </source>
</reference>
<sequence>MDPVTADDSDSGTGCKIPTNTQDTQTDLSHPDSTKEPVVQPEIQSQRRSYRAGLEGQTDISPGHVGDPLPDVHNASFEQYDQDNGPNFHPDNGEAHSPLQANVANIYYTNGGKTEQNQTLYVDNPLVESEEPPKDIYDTEGHNTQSVAQHRLLGTCHRETPASVYQSGRDADDACMDRPGVGICETNSKAEDIDHSDIETETVVKQLKDVENSKTDSGEAMSDDEWIRPYAVAYDQFGYSRTHDEQGDVFPDVQPYAVAYDDDKEHYENQTSTGLAVGNGGDELRPNPNNGNALLPNPMYSGNVLHPNPMYMGNALLPNPMYSGNALLPNPMYSGNVLHPNPMYSGNVLHPNPMYSGNALHPNPMYVPNGAQPRTCGGQINGCVITTGVTFVILMISVALIGIFVPGNSKQDSLRATTWPDLTFTGKTTDQSRHVDNTSPQPTSTEGKETDELEVKQTTIVFVRMGHEPGTFNGREGVVVSPSNEIFISDGLNKRVQVFSMKGVHLRQFPTITSESDCRSILPKDISIDGKGHLWVIGDCRPSPSGRIVRYTETGHHITTLHPSLPNNTFFGIAVDALRSHVVVTEAWLDYSVVKVLHFSGAVVREFRVQQGSDHVEAVTVGQNGNIFVTDHWSEVHVHVYSETGRYLFRFGDEEKLTEVTGIRTDSSDNVLVADGVGGKVELFTKDGRYVRTAASGLFFADSVAVAPGGQLVVTNGENNTATIFPHY</sequence>
<gene>
    <name evidence="6" type="primary">LOC109465203</name>
</gene>
<dbReference type="GO" id="GO:0000209">
    <property type="term" value="P:protein polyubiquitination"/>
    <property type="evidence" value="ECO:0007669"/>
    <property type="project" value="TreeGrafter"/>
</dbReference>
<dbReference type="SUPFAM" id="SSF101898">
    <property type="entry name" value="NHL repeat"/>
    <property type="match status" value="1"/>
</dbReference>
<keyword evidence="4" id="KW-0472">Membrane</keyword>
<dbReference type="GO" id="GO:0043161">
    <property type="term" value="P:proteasome-mediated ubiquitin-dependent protein catabolic process"/>
    <property type="evidence" value="ECO:0007669"/>
    <property type="project" value="TreeGrafter"/>
</dbReference>
<dbReference type="Gene3D" id="2.120.10.30">
    <property type="entry name" value="TolB, C-terminal domain"/>
    <property type="match status" value="1"/>
</dbReference>
<keyword evidence="4" id="KW-1133">Transmembrane helix</keyword>
<evidence type="ECO:0000313" key="6">
    <source>
        <dbReference type="RefSeq" id="XP_019617908.1"/>
    </source>
</evidence>
<dbReference type="OrthoDB" id="10087904at2759"/>
<keyword evidence="5" id="KW-1185">Reference proteome</keyword>
<feature type="transmembrane region" description="Helical" evidence="4">
    <location>
        <begin position="384"/>
        <end position="405"/>
    </location>
</feature>
<evidence type="ECO:0000256" key="3">
    <source>
        <dbReference type="SAM" id="MobiDB-lite"/>
    </source>
</evidence>
<dbReference type="CDD" id="cd05819">
    <property type="entry name" value="NHL"/>
    <property type="match status" value="1"/>
</dbReference>
<proteinExistence type="predicted"/>
<dbReference type="GeneID" id="109465203"/>
<dbReference type="InterPro" id="IPR050952">
    <property type="entry name" value="TRIM-NHL_E3_ligases"/>
</dbReference>
<keyword evidence="4" id="KW-0812">Transmembrane</keyword>
<organism evidence="5 6">
    <name type="scientific">Branchiostoma belcheri</name>
    <name type="common">Amphioxus</name>
    <dbReference type="NCBI Taxonomy" id="7741"/>
    <lineage>
        <taxon>Eukaryota</taxon>
        <taxon>Metazoa</taxon>
        <taxon>Chordata</taxon>
        <taxon>Cephalochordata</taxon>
        <taxon>Leptocardii</taxon>
        <taxon>Amphioxiformes</taxon>
        <taxon>Branchiostomatidae</taxon>
        <taxon>Branchiostoma</taxon>
    </lineage>
</organism>
<dbReference type="PROSITE" id="PS51125">
    <property type="entry name" value="NHL"/>
    <property type="match status" value="1"/>
</dbReference>
<dbReference type="PANTHER" id="PTHR24104:SF50">
    <property type="entry name" value="SMP-30_GLUCONOLACTONASE_LRE-LIKE REGION DOMAIN-CONTAINING PROTEIN"/>
    <property type="match status" value="1"/>
</dbReference>
<dbReference type="GO" id="GO:0061630">
    <property type="term" value="F:ubiquitin protein ligase activity"/>
    <property type="evidence" value="ECO:0007669"/>
    <property type="project" value="TreeGrafter"/>
</dbReference>
<feature type="compositionally biased region" description="Polar residues" evidence="3">
    <location>
        <begin position="18"/>
        <end position="28"/>
    </location>
</feature>
<evidence type="ECO:0000313" key="5">
    <source>
        <dbReference type="Proteomes" id="UP000515135"/>
    </source>
</evidence>
<feature type="region of interest" description="Disordered" evidence="3">
    <location>
        <begin position="423"/>
        <end position="451"/>
    </location>
</feature>
<feature type="compositionally biased region" description="Polar residues" evidence="3">
    <location>
        <begin position="76"/>
        <end position="85"/>
    </location>
</feature>
<feature type="repeat" description="NHL" evidence="2">
    <location>
        <begin position="461"/>
        <end position="502"/>
    </location>
</feature>
<name>A0A6P4Y0G2_BRABE</name>
<evidence type="ECO:0000256" key="1">
    <source>
        <dbReference type="ARBA" id="ARBA00022737"/>
    </source>
</evidence>